<dbReference type="SUPFAM" id="SSF54909">
    <property type="entry name" value="Dimeric alpha+beta barrel"/>
    <property type="match status" value="1"/>
</dbReference>
<evidence type="ECO:0000259" key="2">
    <source>
        <dbReference type="Pfam" id="PF07110"/>
    </source>
</evidence>
<evidence type="ECO:0000313" key="3">
    <source>
        <dbReference type="EMBL" id="GAA1930919.1"/>
    </source>
</evidence>
<feature type="compositionally biased region" description="Basic and acidic residues" evidence="1">
    <location>
        <begin position="111"/>
        <end position="121"/>
    </location>
</feature>
<evidence type="ECO:0000313" key="4">
    <source>
        <dbReference type="Proteomes" id="UP001501343"/>
    </source>
</evidence>
<organism evidence="3 4">
    <name type="scientific">Microbacterium aoyamense</name>
    <dbReference type="NCBI Taxonomy" id="344166"/>
    <lineage>
        <taxon>Bacteria</taxon>
        <taxon>Bacillati</taxon>
        <taxon>Actinomycetota</taxon>
        <taxon>Actinomycetes</taxon>
        <taxon>Micrococcales</taxon>
        <taxon>Microbacteriaceae</taxon>
        <taxon>Microbacterium</taxon>
    </lineage>
</organism>
<dbReference type="InterPro" id="IPR011008">
    <property type="entry name" value="Dimeric_a/b-barrel"/>
</dbReference>
<dbReference type="Gene3D" id="3.30.70.100">
    <property type="match status" value="1"/>
</dbReference>
<dbReference type="RefSeq" id="WP_248148093.1">
    <property type="nucleotide sequence ID" value="NZ_BAAAOF010000004.1"/>
</dbReference>
<feature type="domain" description="EthD" evidence="2">
    <location>
        <begin position="12"/>
        <end position="88"/>
    </location>
</feature>
<dbReference type="EMBL" id="BAAAOF010000004">
    <property type="protein sequence ID" value="GAA1930919.1"/>
    <property type="molecule type" value="Genomic_DNA"/>
</dbReference>
<gene>
    <name evidence="3" type="ORF">GCM10009775_23780</name>
</gene>
<feature type="region of interest" description="Disordered" evidence="1">
    <location>
        <begin position="102"/>
        <end position="121"/>
    </location>
</feature>
<accession>A0ABN2PVE1</accession>
<evidence type="ECO:0000256" key="1">
    <source>
        <dbReference type="SAM" id="MobiDB-lite"/>
    </source>
</evidence>
<proteinExistence type="predicted"/>
<dbReference type="NCBIfam" id="TIGR02118">
    <property type="entry name" value="EthD family reductase"/>
    <property type="match status" value="1"/>
</dbReference>
<dbReference type="Pfam" id="PF07110">
    <property type="entry name" value="EthD"/>
    <property type="match status" value="1"/>
</dbReference>
<protein>
    <recommendedName>
        <fullName evidence="2">EthD domain-containing protein</fullName>
    </recommendedName>
</protein>
<keyword evidence="4" id="KW-1185">Reference proteome</keyword>
<dbReference type="Proteomes" id="UP001501343">
    <property type="component" value="Unassembled WGS sequence"/>
</dbReference>
<dbReference type="InterPro" id="IPR009799">
    <property type="entry name" value="EthD_dom"/>
</dbReference>
<comment type="caution">
    <text evidence="3">The sequence shown here is derived from an EMBL/GenBank/DDBJ whole genome shotgun (WGS) entry which is preliminary data.</text>
</comment>
<sequence length="121" mass="14122">MIKMVALITRRADLDREEFLRIWQDEHTALVERLPGLRGYRQNPAIAHHRPWPYDGMVELWFDDVDAARIAFGSPAGRVVHDHERTFVATVETLVVEERTVVDPSQSWRSRSSDNEQKRTI</sequence>
<reference evidence="3 4" key="1">
    <citation type="journal article" date="2019" name="Int. J. Syst. Evol. Microbiol.">
        <title>The Global Catalogue of Microorganisms (GCM) 10K type strain sequencing project: providing services to taxonomists for standard genome sequencing and annotation.</title>
        <authorList>
            <consortium name="The Broad Institute Genomics Platform"/>
            <consortium name="The Broad Institute Genome Sequencing Center for Infectious Disease"/>
            <person name="Wu L."/>
            <person name="Ma J."/>
        </authorList>
    </citation>
    <scope>NUCLEOTIDE SEQUENCE [LARGE SCALE GENOMIC DNA]</scope>
    <source>
        <strain evidence="3 4">JCM 14900</strain>
    </source>
</reference>
<name>A0ABN2PVE1_9MICO</name>